<sequence length="76" mass="8478">MLNKFCSPQTLFFSFLDRLPLPSLIVGLIAGIATGGLLLFELFLSFDMDVLKKIRLAFSIIATILSIILTLIKFLM</sequence>
<reference evidence="2" key="1">
    <citation type="journal article" date="2022" name="Nat. Microbiol.">
        <title>Unique mobile elements and scalable gene flow at the prokaryote-eukaryote boundary revealed by circularized Asgard archaea genomes.</title>
        <authorList>
            <person name="Wu F."/>
            <person name="Speth D.R."/>
            <person name="Philosof A."/>
            <person name="Cremiere A."/>
            <person name="Narayanan A."/>
            <person name="Barco R.A."/>
            <person name="Connon S.A."/>
            <person name="Amend J.P."/>
            <person name="Antoshechkin I.A."/>
            <person name="Orphan V.J."/>
        </authorList>
    </citation>
    <scope>NUCLEOTIDE SEQUENCE</scope>
    <source>
        <strain evidence="2">PM71</strain>
    </source>
</reference>
<evidence type="ECO:0000256" key="1">
    <source>
        <dbReference type="SAM" id="Phobius"/>
    </source>
</evidence>
<protein>
    <submittedName>
        <fullName evidence="2">Uncharacterized protein</fullName>
    </submittedName>
</protein>
<proteinExistence type="predicted"/>
<keyword evidence="1" id="KW-0812">Transmembrane</keyword>
<feature type="transmembrane region" description="Helical" evidence="1">
    <location>
        <begin position="20"/>
        <end position="44"/>
    </location>
</feature>
<keyword evidence="1" id="KW-1133">Transmembrane helix</keyword>
<accession>A0A9Y1BKU9</accession>
<name>A0A9Y1BKU9_9ARCH</name>
<dbReference type="Proteomes" id="UP001201020">
    <property type="component" value="Chromosome"/>
</dbReference>
<dbReference type="AlphaFoldDB" id="A0A9Y1BKU9"/>
<dbReference type="EMBL" id="CP084166">
    <property type="protein sequence ID" value="UJG40755.1"/>
    <property type="molecule type" value="Genomic_DNA"/>
</dbReference>
<gene>
    <name evidence="2" type="ORF">K9W45_13080</name>
</gene>
<evidence type="ECO:0000313" key="2">
    <source>
        <dbReference type="EMBL" id="UJG40755.1"/>
    </source>
</evidence>
<organism evidence="2">
    <name type="scientific">Candidatus Heimdallarchaeum aukensis</name>
    <dbReference type="NCBI Taxonomy" id="2876573"/>
    <lineage>
        <taxon>Archaea</taxon>
        <taxon>Promethearchaeati</taxon>
        <taxon>Candidatus Heimdallarchaeota</taxon>
        <taxon>Candidatus Heimdallarchaeia (ex Rinke et al. 2021) (nom. nud.)</taxon>
        <taxon>Candidatus Heimdallarchaeales</taxon>
        <taxon>Candidatus Heimdallarchaeaceae</taxon>
        <taxon>Candidatus Heimdallarchaeum</taxon>
    </lineage>
</organism>
<feature type="transmembrane region" description="Helical" evidence="1">
    <location>
        <begin position="56"/>
        <end position="75"/>
    </location>
</feature>
<keyword evidence="1" id="KW-0472">Membrane</keyword>